<feature type="compositionally biased region" description="Polar residues" evidence="1">
    <location>
        <begin position="283"/>
        <end position="297"/>
    </location>
</feature>
<organism evidence="2 3">
    <name type="scientific">Mytilus edulis</name>
    <name type="common">Blue mussel</name>
    <dbReference type="NCBI Taxonomy" id="6550"/>
    <lineage>
        <taxon>Eukaryota</taxon>
        <taxon>Metazoa</taxon>
        <taxon>Spiralia</taxon>
        <taxon>Lophotrochozoa</taxon>
        <taxon>Mollusca</taxon>
        <taxon>Bivalvia</taxon>
        <taxon>Autobranchia</taxon>
        <taxon>Pteriomorphia</taxon>
        <taxon>Mytilida</taxon>
        <taxon>Mytiloidea</taxon>
        <taxon>Mytilidae</taxon>
        <taxon>Mytilinae</taxon>
        <taxon>Mytilus</taxon>
    </lineage>
</organism>
<protein>
    <submittedName>
        <fullName evidence="2">Uncharacterized protein</fullName>
    </submittedName>
</protein>
<evidence type="ECO:0000313" key="3">
    <source>
        <dbReference type="Proteomes" id="UP000683360"/>
    </source>
</evidence>
<sequence length="340" mass="37885">MKDNMLLQENVNTVVSGVDALSILSKIVQGKEPSLKKDDVAMETVLRHLSAALLSSQKNNLDTSSHATKKQTETDVVRNNINSTECFSTDTNDNDTVSQMSTDLEPCDSDDQSELEIDYEEELLSRMLYYGQFENLETPATPAKKNSIPASSSTPLASSTMIENCLASTLRNNRRRKNRSTPLASSTMMEDLIADIQQQNQETTSSGSIVTWSIDNSTNTASLKEYYHRYFGVDSNDSDSESDTTDMSTRLSSTFNVDDSVSSDDDSEVTSSDYWNGNHHYPRTSTSVNLNEMTNDPSPLKNGQKKTSKSKQPVSKLLFFIRGIKRNLTRKTSSKDISRR</sequence>
<proteinExistence type="predicted"/>
<gene>
    <name evidence="2" type="ORF">MEDL_43335</name>
</gene>
<dbReference type="AlphaFoldDB" id="A0A8S3TAC1"/>
<feature type="region of interest" description="Disordered" evidence="1">
    <location>
        <begin position="255"/>
        <end position="314"/>
    </location>
</feature>
<name>A0A8S3TAC1_MYTED</name>
<dbReference type="Proteomes" id="UP000683360">
    <property type="component" value="Unassembled WGS sequence"/>
</dbReference>
<evidence type="ECO:0000313" key="2">
    <source>
        <dbReference type="EMBL" id="CAG2230460.1"/>
    </source>
</evidence>
<evidence type="ECO:0000256" key="1">
    <source>
        <dbReference type="SAM" id="MobiDB-lite"/>
    </source>
</evidence>
<accession>A0A8S3TAC1</accession>
<dbReference type="EMBL" id="CAJPWZ010002070">
    <property type="protein sequence ID" value="CAG2230460.1"/>
    <property type="molecule type" value="Genomic_DNA"/>
</dbReference>
<dbReference type="OrthoDB" id="6123194at2759"/>
<keyword evidence="3" id="KW-1185">Reference proteome</keyword>
<comment type="caution">
    <text evidence="2">The sequence shown here is derived from an EMBL/GenBank/DDBJ whole genome shotgun (WGS) entry which is preliminary data.</text>
</comment>
<reference evidence="2" key="1">
    <citation type="submission" date="2021-03" db="EMBL/GenBank/DDBJ databases">
        <authorList>
            <person name="Bekaert M."/>
        </authorList>
    </citation>
    <scope>NUCLEOTIDE SEQUENCE</scope>
</reference>